<dbReference type="InterPro" id="IPR013087">
    <property type="entry name" value="Znf_C2H2_type"/>
</dbReference>
<dbReference type="AlphaFoldDB" id="A0A5C7IPA0"/>
<keyword evidence="1" id="KW-0863">Zinc-finger</keyword>
<feature type="compositionally biased region" description="Polar residues" evidence="2">
    <location>
        <begin position="569"/>
        <end position="600"/>
    </location>
</feature>
<evidence type="ECO:0000313" key="4">
    <source>
        <dbReference type="EMBL" id="TXG70938.1"/>
    </source>
</evidence>
<sequence length="716" mass="79617">MPVAKLKAPNTTEVVKAEEGNESLDTFIKQAIGKEPLLSLSRNGDSPVQWIQLLQALDQHELPGWPLLTPLKVQMQKCDKCSREFCSTINHRRHIRVQHRLKKLDKDSTKNRDLLGAFWDKLSVDEKKEIISFKDVTLEEVPGSSIIKSLTTVIRKPGLSSLPQVCLRAGSALLDIFQARPSSSRFPISSQELFSILDDASEKTFLCGPAVSIQKYIFDGEAGKIGLETRNLVACTSFLVEQILVNAWLADKDAEALRCQKLLVEEEEADQRRQAELLERKRQKKLRQKAKEQRHEEKADDKESSDDTLESLPPPELSSPLAASDSDAQNADEMPDHFTSSLEPFRHANSEEYVDYEVQTGFGNGYTELGTGQNAERRMVQGNGRRHMIVARRQVLPQKSRGMPNGFHPNQNSQALKLGGGMQKHGINRDSRTAPIVNGNKVWSRKPKPENDSRISQIRVLQEDVSQPEQTKNREVLIGSISVTLGNCNHQEDKSPAEAPYDCQVEHPVAKKVNAPEKEKLKPDSMQSGANRSTVKFWRPVSRHGIKGPAGPVQNGSRESEADVITGQAGDQTLSNESCLRSSSMNDEPGNNSSLMENSSRPGSLHFNIHAAKAFLSERWKEAIASEHVKLVLPPESESPRHPEVQTDYHVTVLQSSDFQKRNVFGNAENRLVNNGGGALESSTGGGAVKVKFRTKPDKGAKIKYIPKQRIPTSNE</sequence>
<feature type="region of interest" description="Disordered" evidence="2">
    <location>
        <begin position="284"/>
        <end position="341"/>
    </location>
</feature>
<dbReference type="GO" id="GO:0008270">
    <property type="term" value="F:zinc ion binding"/>
    <property type="evidence" value="ECO:0007669"/>
    <property type="project" value="UniProtKB-KW"/>
</dbReference>
<comment type="caution">
    <text evidence="4">The sequence shown here is derived from an EMBL/GenBank/DDBJ whole genome shotgun (WGS) entry which is preliminary data.</text>
</comment>
<name>A0A5C7IPA0_9ROSI</name>
<keyword evidence="1" id="KW-0479">Metal-binding</keyword>
<evidence type="ECO:0000259" key="3">
    <source>
        <dbReference type="PROSITE" id="PS50157"/>
    </source>
</evidence>
<accession>A0A5C7IPA0</accession>
<reference evidence="5" key="1">
    <citation type="journal article" date="2019" name="Gigascience">
        <title>De novo genome assembly of the endangered Acer yangbiense, a plant species with extremely small populations endemic to Yunnan Province, China.</title>
        <authorList>
            <person name="Yang J."/>
            <person name="Wariss H.M."/>
            <person name="Tao L."/>
            <person name="Zhang R."/>
            <person name="Yun Q."/>
            <person name="Hollingsworth P."/>
            <person name="Dao Z."/>
            <person name="Luo G."/>
            <person name="Guo H."/>
            <person name="Ma Y."/>
            <person name="Sun W."/>
        </authorList>
    </citation>
    <scope>NUCLEOTIDE SEQUENCE [LARGE SCALE GENOMIC DNA]</scope>
    <source>
        <strain evidence="5">cv. Malutang</strain>
    </source>
</reference>
<feature type="compositionally biased region" description="Polar residues" evidence="2">
    <location>
        <begin position="525"/>
        <end position="534"/>
    </location>
</feature>
<dbReference type="Proteomes" id="UP000323000">
    <property type="component" value="Chromosome 2"/>
</dbReference>
<evidence type="ECO:0000256" key="2">
    <source>
        <dbReference type="SAM" id="MobiDB-lite"/>
    </source>
</evidence>
<keyword evidence="5" id="KW-1185">Reference proteome</keyword>
<feature type="compositionally biased region" description="Basic and acidic residues" evidence="2">
    <location>
        <begin position="289"/>
        <end position="302"/>
    </location>
</feature>
<dbReference type="EMBL" id="VAHF01000002">
    <property type="protein sequence ID" value="TXG70938.1"/>
    <property type="molecule type" value="Genomic_DNA"/>
</dbReference>
<dbReference type="OrthoDB" id="191139at2759"/>
<feature type="region of interest" description="Disordered" evidence="2">
    <location>
        <begin position="510"/>
        <end position="600"/>
    </location>
</feature>
<organism evidence="4 5">
    <name type="scientific">Acer yangbiense</name>
    <dbReference type="NCBI Taxonomy" id="1000413"/>
    <lineage>
        <taxon>Eukaryota</taxon>
        <taxon>Viridiplantae</taxon>
        <taxon>Streptophyta</taxon>
        <taxon>Embryophyta</taxon>
        <taxon>Tracheophyta</taxon>
        <taxon>Spermatophyta</taxon>
        <taxon>Magnoliopsida</taxon>
        <taxon>eudicotyledons</taxon>
        <taxon>Gunneridae</taxon>
        <taxon>Pentapetalae</taxon>
        <taxon>rosids</taxon>
        <taxon>malvids</taxon>
        <taxon>Sapindales</taxon>
        <taxon>Sapindaceae</taxon>
        <taxon>Hippocastanoideae</taxon>
        <taxon>Acereae</taxon>
        <taxon>Acer</taxon>
    </lineage>
</organism>
<proteinExistence type="predicted"/>
<dbReference type="PROSITE" id="PS00028">
    <property type="entry name" value="ZINC_FINGER_C2H2_1"/>
    <property type="match status" value="1"/>
</dbReference>
<protein>
    <recommendedName>
        <fullName evidence="3">C2H2-type domain-containing protein</fullName>
    </recommendedName>
</protein>
<evidence type="ECO:0000313" key="5">
    <source>
        <dbReference type="Proteomes" id="UP000323000"/>
    </source>
</evidence>
<dbReference type="PROSITE" id="PS50157">
    <property type="entry name" value="ZINC_FINGER_C2H2_2"/>
    <property type="match status" value="1"/>
</dbReference>
<keyword evidence="1" id="KW-0862">Zinc</keyword>
<feature type="domain" description="C2H2-type" evidence="3">
    <location>
        <begin position="76"/>
        <end position="104"/>
    </location>
</feature>
<gene>
    <name evidence="4" type="ORF">EZV62_005873</name>
</gene>
<feature type="compositionally biased region" description="Basic and acidic residues" evidence="2">
    <location>
        <begin position="510"/>
        <end position="523"/>
    </location>
</feature>
<dbReference type="PANTHER" id="PTHR36055">
    <property type="entry name" value="C2H2-LIKE ZINC FINGER PROTEIN"/>
    <property type="match status" value="1"/>
</dbReference>
<dbReference type="PANTHER" id="PTHR36055:SF1">
    <property type="entry name" value="C2H2-LIKE ZINC FINGER PROTEIN"/>
    <property type="match status" value="1"/>
</dbReference>
<evidence type="ECO:0000256" key="1">
    <source>
        <dbReference type="PROSITE-ProRule" id="PRU00042"/>
    </source>
</evidence>